<dbReference type="EC" id="2.7.11.1" evidence="4"/>
<dbReference type="Pfam" id="PF02260">
    <property type="entry name" value="FATC"/>
    <property type="match status" value="1"/>
</dbReference>
<dbReference type="InterPro" id="IPR018936">
    <property type="entry name" value="PI3/4_kinase_CS"/>
</dbReference>
<comment type="catalytic activity">
    <reaction evidence="15">
        <text>L-seryl-[protein] + ATP = O-phospho-L-seryl-[protein] + ADP + H(+)</text>
        <dbReference type="Rhea" id="RHEA:17989"/>
        <dbReference type="Rhea" id="RHEA-COMP:9863"/>
        <dbReference type="Rhea" id="RHEA-COMP:11604"/>
        <dbReference type="ChEBI" id="CHEBI:15378"/>
        <dbReference type="ChEBI" id="CHEBI:29999"/>
        <dbReference type="ChEBI" id="CHEBI:30616"/>
        <dbReference type="ChEBI" id="CHEBI:83421"/>
        <dbReference type="ChEBI" id="CHEBI:456216"/>
        <dbReference type="EC" id="2.7.11.1"/>
    </reaction>
</comment>
<comment type="catalytic activity">
    <reaction evidence="14">
        <text>L-threonyl-[protein] + ATP = O-phospho-L-threonyl-[protein] + ADP + H(+)</text>
        <dbReference type="Rhea" id="RHEA:46608"/>
        <dbReference type="Rhea" id="RHEA-COMP:11060"/>
        <dbReference type="Rhea" id="RHEA-COMP:11605"/>
        <dbReference type="ChEBI" id="CHEBI:15378"/>
        <dbReference type="ChEBI" id="CHEBI:30013"/>
        <dbReference type="ChEBI" id="CHEBI:30616"/>
        <dbReference type="ChEBI" id="CHEBI:61977"/>
        <dbReference type="ChEBI" id="CHEBI:456216"/>
        <dbReference type="EC" id="2.7.11.1"/>
    </reaction>
</comment>
<dbReference type="Proteomes" id="UP000297595">
    <property type="component" value="Unassembled WGS sequence"/>
</dbReference>
<dbReference type="Pfam" id="PF08064">
    <property type="entry name" value="UME"/>
    <property type="match status" value="1"/>
</dbReference>
<sequence>METTMSSQTSNAPQGTLLAQAIRRNLGSEGPSTQIGTTDKTILEQVLAIYRPEHISTDDSSKDTLTCPTDNEDVNFNLVQSVVHHGLYNEDPFLTMESRLSISKDCLAIIRLVTQTTPRILIRPLTFDGDGWDSNFCSIPSWVWLLQRMLPLLCQTKMVSLRREMVDTLSVVLSELGRHTMDGDHSNHARMYLKSCVDGIVEMCRSNIKSTLKRSFSITLPNTKFILPRSKTNSRTGVANIPEWCFTINDPVEACSLAIQITLAVSKVGLSHHATQVSKPCLDLSIALLAGLIQICQRLKAWVAAPIRSRLLVHIHKQTLEALAEILSYDNLEPDRPVFKLIQKLSTRSIQALLFHPVSEIDQETEISLSALLLLLLRFAERSNPFRISLSHDLVPCIKNILQDSIKWQARHRDLKVTLLKFALVCSEDYAFHQMLKSNLQLVAGAEWQFQSPVLQLLYFQLLSAQTSHAHIPKIEFGNLDGPRKRRKIDMDIADHSSQLRRESISRMYSKFGGQSNKDLAGLYAIVADGFGNLSIQEQSDVFYEVGLLICLPTNVSPQTEILGISTELKRFPCTICDDTRCMREHEDTTRESDELIRIFTTIQKSEGFLHSSHVRVSGMQAMRKIVKHGPTVLDGRFTSHPFGQWCLQALRSSNRDLRMLAVMTLPHFTIFGDHDENSVSERTACLLKVREISSVSDDTIQETCIIAWGRMSRILEGDDLHLALGLLLGYLGHSNTYLAAVSYNEIESVAQAKNLSMSTLLGQFWRDLSVVVVSLLKTKPQVIQSVSTLLGIPTQEFLSNTISYTLPHMVLNRKLDVLENLVLAYNSCSKDSIESTFQVCMHHITSILGLILVQRHDDIEEQTMSLLRHTDPTFQRLDFAELIKADPIAIMAETIRCYAVLNPDAKPNAEKAIKKIATVCYRKPVGVKREKNPDMLHAFFEIHVLGIIAQYSEVLFSLRAKHSLSEKRRNLKAIEDMIKLGKGGLINGLPQLSACLSSALEMKGLQDTTLSVWCALMTEIPSTDIAPYFPVVLCLLIKFWAEFGEHSKRLGRSLLSQIFEVHNPTLQDEADSLPLMSVIPEFDHYEKALSTSRNKDLKEQLRILTARSTHENPLVVERALIELKGYLGTNEHFIRDITNDEIPDSVAAEVIRNLLDVCVKHGQSANSIAKLASECLGMIGAVDPNRIETPRKQDDLMILHNFGKTEESIRFAHFLLEHHLVKAFLSATDTRAQGFLSFAMQELLKFCGFSPEVLVKQNTDFTVAPSQTRWRDFSVTGRNVLSPYLSSKYILSTAATSHKSTYPIFSTTKSYREWLTDFLLDLLPKAQGVHTKTLFAEIISKIVKGQDLSILNFILPYIVLHIVISGTAEDKNNILLEMVSILQHEMPADRNLEFEVVKRCSESVFLLVDHMSKWIREKRRYNSSAAIHMARQMSRQVTESIDQGPDVSIASVEDLLSKLPPKLIGERSIQCQSYSRALFYWEQYMRKCRSEQTNMETLYTQMQSIYSEIDEPDGIEGISTKLSVVNIEQQILEHRKAGRWLAVQSWYEHLLKEKPTDIDLQYGLLTSLKESGQHETLLVHMEPILSLHNSLLYRVLGFGIESAWRSLNWDKLEVLLQQCPEQTSFDVTIGRTINAFRSGDRKSLERIIHAGRDQLVRSMTISGTNSIRSSHEILFQFQVLAECQYITSTIQEGSIDEATFKHNMDARLTLLGPSHREKQYILALRRALLSLCRGFDNFTRPYISSLWLTTAKLARKKKDYHQAFTAILNSNDDQNGPIEQAKLAWDEGRHRRAIKLLENAIETNAFEAVLPTTDSFQELDASETRKRHPQSSAKARAMLLWARWMDSAGQIQSKVLVNKFRAVANSYARWEKGHFYLGRHYNNILKTERALPLTKRPESLLIGENVKLVCTNYMRAMMYGTRYIFQTLPQFLNLWLDFGLESESPFEPEVGVEVFRDHLAARRKSEIADLLIQIKRGCLHNIPTFVFLSALPQIMSRVGIQSESTWAVLEKIILRILVAYPQHTMWSILAVFKSGQPDRKNRATKILSRLKTEKAANVDLKTFIVAAQKLVQELLALSNFEIKGKPSHVSLRDDLNFQHNVAPVALIIPVQSALSLSFPADGLTPKFGHNPFSRDQATISKFEDEADVMSSLQKPRKITIIGSDGRRYPLMCKPKDDLRKDARLMEFNTIINRLLKKDDESSRRQLQIRTYAVTPLNEECGLIEWVNNLRPLRDILLRSYRAKNISVNYAEIRVLLDDACSSPSKYHRFEDVVVARFPAVFHEWFVELFPEPESWFAARLSYVRTTAVMSMVGYILGLGDRHGENILYDEVTGETQHVDFNCLFDKGLTFEKPERVPFRLTQNMVDAMGLTGYEGPFRRSSEVVMRILRQNEESLMTVVETFLHDPLVEWLAVVKKRRTTNPSKAPDNPKDVLESIENKLRGLHAGDPVPLSVEGQVQELIQQAVNTDNLVQMYIGWCAYF</sequence>
<evidence type="ECO:0000256" key="1">
    <source>
        <dbReference type="ARBA" id="ARBA00004123"/>
    </source>
</evidence>
<dbReference type="InterPro" id="IPR012993">
    <property type="entry name" value="UME"/>
</dbReference>
<dbReference type="PROSITE" id="PS51190">
    <property type="entry name" value="FATC"/>
    <property type="match status" value="1"/>
</dbReference>
<evidence type="ECO:0000256" key="3">
    <source>
        <dbReference type="ARBA" id="ARBA00011370"/>
    </source>
</evidence>
<evidence type="ECO:0000256" key="9">
    <source>
        <dbReference type="ARBA" id="ARBA00022777"/>
    </source>
</evidence>
<dbReference type="CDD" id="cd00892">
    <property type="entry name" value="PIKKc_ATR"/>
    <property type="match status" value="1"/>
</dbReference>
<evidence type="ECO:0000256" key="7">
    <source>
        <dbReference type="ARBA" id="ARBA00022741"/>
    </source>
</evidence>
<dbReference type="InterPro" id="IPR057564">
    <property type="entry name" value="HEAT_ATR"/>
</dbReference>
<accession>A0A7C8KBI8</accession>
<dbReference type="Pfam" id="PF25030">
    <property type="entry name" value="M-HEAT_ATR"/>
    <property type="match status" value="1"/>
</dbReference>
<keyword evidence="6" id="KW-0808">Transferase</keyword>
<keyword evidence="12" id="KW-0539">Nucleus</keyword>
<dbReference type="FunFam" id="1.10.1070.11:FF:000031">
    <property type="entry name" value="Phosphatidyl inositol 3-kinase"/>
    <property type="match status" value="1"/>
</dbReference>
<evidence type="ECO:0000313" key="17">
    <source>
        <dbReference type="Proteomes" id="UP000297595"/>
    </source>
</evidence>
<evidence type="ECO:0000256" key="5">
    <source>
        <dbReference type="ARBA" id="ARBA00022527"/>
    </source>
</evidence>
<keyword evidence="7" id="KW-0547">Nucleotide-binding</keyword>
<evidence type="ECO:0000256" key="13">
    <source>
        <dbReference type="ARBA" id="ARBA00025079"/>
    </source>
</evidence>
<dbReference type="Pfam" id="PF23593">
    <property type="entry name" value="HEAT_ATR"/>
    <property type="match status" value="1"/>
</dbReference>
<dbReference type="InterPro" id="IPR003151">
    <property type="entry name" value="PIK-rel_kinase_FAT"/>
</dbReference>
<dbReference type="PROSITE" id="PS50290">
    <property type="entry name" value="PI3_4_KINASE_3"/>
    <property type="match status" value="1"/>
</dbReference>
<evidence type="ECO:0000256" key="10">
    <source>
        <dbReference type="ARBA" id="ARBA00022840"/>
    </source>
</evidence>
<evidence type="ECO:0000256" key="2">
    <source>
        <dbReference type="ARBA" id="ARBA00010769"/>
    </source>
</evidence>
<dbReference type="Pfam" id="PF00454">
    <property type="entry name" value="PI3_PI4_kinase"/>
    <property type="match status" value="1"/>
</dbReference>
<proteinExistence type="inferred from homology"/>
<dbReference type="GO" id="GO:0004674">
    <property type="term" value="F:protein serine/threonine kinase activity"/>
    <property type="evidence" value="ECO:0007669"/>
    <property type="project" value="UniProtKB-KW"/>
</dbReference>
<dbReference type="PROSITE" id="PS51189">
    <property type="entry name" value="FAT"/>
    <property type="match status" value="1"/>
</dbReference>
<dbReference type="PANTHER" id="PTHR11139">
    <property type="entry name" value="ATAXIA TELANGIECTASIA MUTATED ATM -RELATED"/>
    <property type="match status" value="1"/>
</dbReference>
<evidence type="ECO:0000313" key="16">
    <source>
        <dbReference type="EMBL" id="TGJ69499.1"/>
    </source>
</evidence>
<dbReference type="GO" id="GO:0000723">
    <property type="term" value="P:telomere maintenance"/>
    <property type="evidence" value="ECO:0007669"/>
    <property type="project" value="TreeGrafter"/>
</dbReference>
<comment type="function">
    <text evidence="13">Serine/threonine protein kinase which activates checkpoint signaling upon genotoxic stresses such as ionizing radiation (IR), ultraviolet light (UV), or DNA replication stalling, thereby acting as a DNA damage sensor. Recognizes the substrate consensus sequence [ST]-Q. Phosphorylates histone H2A to form H2AS128ph (gamma-H2A) at sites of DNA damage, involved in the regulation of DNA damage response mechanism. Required for the control of telomere length and genome stability.</text>
</comment>
<evidence type="ECO:0000256" key="6">
    <source>
        <dbReference type="ARBA" id="ARBA00022679"/>
    </source>
</evidence>
<evidence type="ECO:0000256" key="11">
    <source>
        <dbReference type="ARBA" id="ARBA00023204"/>
    </source>
</evidence>
<comment type="similarity">
    <text evidence="2">Belongs to the PI3/PI4-kinase family. ATM subfamily.</text>
</comment>
<keyword evidence="5" id="KW-0723">Serine/threonine-protein kinase</keyword>
<dbReference type="SMART" id="SM00146">
    <property type="entry name" value="PI3Kc"/>
    <property type="match status" value="1"/>
</dbReference>
<dbReference type="InterPro" id="IPR036940">
    <property type="entry name" value="PI3/4_kinase_cat_sf"/>
</dbReference>
<comment type="subcellular location">
    <subcellularLocation>
        <location evidence="1">Nucleus</location>
    </subcellularLocation>
</comment>
<dbReference type="PANTHER" id="PTHR11139:SF125">
    <property type="entry name" value="SERINE_THREONINE-PROTEIN KINASE MEC1"/>
    <property type="match status" value="1"/>
</dbReference>
<dbReference type="SMART" id="SM01343">
    <property type="entry name" value="FATC"/>
    <property type="match status" value="1"/>
</dbReference>
<keyword evidence="11" id="KW-0234">DNA repair</keyword>
<dbReference type="InterPro" id="IPR000403">
    <property type="entry name" value="PI3/4_kinase_cat_dom"/>
</dbReference>
<name>A0A7C8KBI8_ORBOL</name>
<dbReference type="GO" id="GO:0005634">
    <property type="term" value="C:nucleus"/>
    <property type="evidence" value="ECO:0007669"/>
    <property type="project" value="UniProtKB-SubCell"/>
</dbReference>
<dbReference type="InterPro" id="IPR014009">
    <property type="entry name" value="PIK_FAT"/>
</dbReference>
<comment type="caution">
    <text evidence="16">The sequence shown here is derived from an EMBL/GenBank/DDBJ whole genome shotgun (WGS) entry which is preliminary data.</text>
</comment>
<evidence type="ECO:0000256" key="8">
    <source>
        <dbReference type="ARBA" id="ARBA00022763"/>
    </source>
</evidence>
<dbReference type="InterPro" id="IPR011009">
    <property type="entry name" value="Kinase-like_dom_sf"/>
</dbReference>
<dbReference type="Gene3D" id="1.10.1070.11">
    <property type="entry name" value="Phosphatidylinositol 3-/4-kinase, catalytic domain"/>
    <property type="match status" value="1"/>
</dbReference>
<dbReference type="GO" id="GO:0006281">
    <property type="term" value="P:DNA repair"/>
    <property type="evidence" value="ECO:0007669"/>
    <property type="project" value="UniProtKB-KW"/>
</dbReference>
<dbReference type="InterPro" id="IPR050517">
    <property type="entry name" value="DDR_Repair_Kinase"/>
</dbReference>
<evidence type="ECO:0000256" key="4">
    <source>
        <dbReference type="ARBA" id="ARBA00012513"/>
    </source>
</evidence>
<dbReference type="InterPro" id="IPR003152">
    <property type="entry name" value="FATC_dom"/>
</dbReference>
<protein>
    <recommendedName>
        <fullName evidence="4">non-specific serine/threonine protein kinase</fullName>
        <ecNumber evidence="4">2.7.11.1</ecNumber>
    </recommendedName>
</protein>
<gene>
    <name evidence="16" type="primary">MEC1</name>
    <name evidence="16" type="ORF">EYR41_005535</name>
</gene>
<dbReference type="Pfam" id="PF02259">
    <property type="entry name" value="FAT"/>
    <property type="match status" value="1"/>
</dbReference>
<dbReference type="InterPro" id="IPR056802">
    <property type="entry name" value="ATR-like_M-HEAT"/>
</dbReference>
<keyword evidence="8" id="KW-0227">DNA damage</keyword>
<dbReference type="EMBL" id="SOZJ01000003">
    <property type="protein sequence ID" value="TGJ69499.1"/>
    <property type="molecule type" value="Genomic_DNA"/>
</dbReference>
<evidence type="ECO:0000256" key="15">
    <source>
        <dbReference type="ARBA" id="ARBA00048679"/>
    </source>
</evidence>
<dbReference type="GO" id="GO:0005524">
    <property type="term" value="F:ATP binding"/>
    <property type="evidence" value="ECO:0007669"/>
    <property type="project" value="UniProtKB-KW"/>
</dbReference>
<dbReference type="GO" id="GO:0005694">
    <property type="term" value="C:chromosome"/>
    <property type="evidence" value="ECO:0007669"/>
    <property type="project" value="TreeGrafter"/>
</dbReference>
<dbReference type="SUPFAM" id="SSF48371">
    <property type="entry name" value="ARM repeat"/>
    <property type="match status" value="1"/>
</dbReference>
<reference evidence="16 17" key="1">
    <citation type="submission" date="2019-03" db="EMBL/GenBank/DDBJ databases">
        <title>Nematode-trapping fungi genome.</title>
        <authorList>
            <person name="Vidal-Diez De Ulzurrun G."/>
        </authorList>
    </citation>
    <scope>NUCLEOTIDE SEQUENCE [LARGE SCALE GENOMIC DNA]</scope>
    <source>
        <strain evidence="16 17">TWF154</strain>
    </source>
</reference>
<dbReference type="Gene3D" id="3.30.1010.10">
    <property type="entry name" value="Phosphatidylinositol 3-kinase Catalytic Subunit, Chain A, domain 4"/>
    <property type="match status" value="1"/>
</dbReference>
<evidence type="ECO:0000256" key="14">
    <source>
        <dbReference type="ARBA" id="ARBA00047899"/>
    </source>
</evidence>
<organism evidence="16 17">
    <name type="scientific">Orbilia oligospora</name>
    <name type="common">Nematode-trapping fungus</name>
    <name type="synonym">Arthrobotrys oligospora</name>
    <dbReference type="NCBI Taxonomy" id="2813651"/>
    <lineage>
        <taxon>Eukaryota</taxon>
        <taxon>Fungi</taxon>
        <taxon>Dikarya</taxon>
        <taxon>Ascomycota</taxon>
        <taxon>Pezizomycotina</taxon>
        <taxon>Orbiliomycetes</taxon>
        <taxon>Orbiliales</taxon>
        <taxon>Orbiliaceae</taxon>
        <taxon>Orbilia</taxon>
    </lineage>
</organism>
<dbReference type="SUPFAM" id="SSF56112">
    <property type="entry name" value="Protein kinase-like (PK-like)"/>
    <property type="match status" value="1"/>
</dbReference>
<comment type="subunit">
    <text evidence="3">Associates with DNA double-strand breaks.</text>
</comment>
<evidence type="ECO:0000256" key="12">
    <source>
        <dbReference type="ARBA" id="ARBA00023242"/>
    </source>
</evidence>
<keyword evidence="9 16" id="KW-0418">Kinase</keyword>
<dbReference type="InterPro" id="IPR016024">
    <property type="entry name" value="ARM-type_fold"/>
</dbReference>
<dbReference type="PROSITE" id="PS00916">
    <property type="entry name" value="PI3_4_KINASE_2"/>
    <property type="match status" value="1"/>
</dbReference>
<keyword evidence="10" id="KW-0067">ATP-binding</keyword>
<dbReference type="GO" id="GO:0000077">
    <property type="term" value="P:DNA damage checkpoint signaling"/>
    <property type="evidence" value="ECO:0007669"/>
    <property type="project" value="TreeGrafter"/>
</dbReference>
<dbReference type="SMART" id="SM00802">
    <property type="entry name" value="UME"/>
    <property type="match status" value="1"/>
</dbReference>
<dbReference type="OrthoDB" id="381190at2759"/>